<keyword evidence="3" id="KW-0479">Metal-binding</keyword>
<dbReference type="AlphaFoldDB" id="A0A545VPE7"/>
<proteinExistence type="inferred from homology"/>
<dbReference type="STRING" id="43265.A0A545VPE7"/>
<comment type="similarity">
    <text evidence="2">Belongs to the PhyH family.</text>
</comment>
<dbReference type="EMBL" id="SPUK01000018">
    <property type="protein sequence ID" value="TQV91595.1"/>
    <property type="molecule type" value="Genomic_DNA"/>
</dbReference>
<comment type="cofactor">
    <cofactor evidence="1">
        <name>Fe cation</name>
        <dbReference type="ChEBI" id="CHEBI:24875"/>
    </cofactor>
</comment>
<protein>
    <submittedName>
        <fullName evidence="5">Phytanoyl-CoA dioxygenase family protein</fullName>
    </submittedName>
</protein>
<dbReference type="OrthoDB" id="445007at2759"/>
<evidence type="ECO:0000256" key="2">
    <source>
        <dbReference type="ARBA" id="ARBA00005830"/>
    </source>
</evidence>
<dbReference type="GO" id="GO:0051213">
    <property type="term" value="F:dioxygenase activity"/>
    <property type="evidence" value="ECO:0007669"/>
    <property type="project" value="UniProtKB-KW"/>
</dbReference>
<dbReference type="Pfam" id="PF05721">
    <property type="entry name" value="PhyH"/>
    <property type="match status" value="1"/>
</dbReference>
<organism evidence="5 6">
    <name type="scientific">Cordyceps javanica</name>
    <dbReference type="NCBI Taxonomy" id="43265"/>
    <lineage>
        <taxon>Eukaryota</taxon>
        <taxon>Fungi</taxon>
        <taxon>Dikarya</taxon>
        <taxon>Ascomycota</taxon>
        <taxon>Pezizomycotina</taxon>
        <taxon>Sordariomycetes</taxon>
        <taxon>Hypocreomycetidae</taxon>
        <taxon>Hypocreales</taxon>
        <taxon>Cordycipitaceae</taxon>
        <taxon>Cordyceps</taxon>
    </lineage>
</organism>
<reference evidence="5 6" key="1">
    <citation type="journal article" date="2019" name="Appl. Microbiol. Biotechnol.">
        <title>Genome sequence of Isaria javanica and comparative genome analysis insights into family S53 peptidase evolution in fungal entomopathogens.</title>
        <authorList>
            <person name="Lin R."/>
            <person name="Zhang X."/>
            <person name="Xin B."/>
            <person name="Zou M."/>
            <person name="Gao Y."/>
            <person name="Qin F."/>
            <person name="Hu Q."/>
            <person name="Xie B."/>
            <person name="Cheng X."/>
        </authorList>
    </citation>
    <scope>NUCLEOTIDE SEQUENCE [LARGE SCALE GENOMIC DNA]</scope>
    <source>
        <strain evidence="5 6">IJ1G</strain>
    </source>
</reference>
<evidence type="ECO:0000256" key="3">
    <source>
        <dbReference type="ARBA" id="ARBA00022723"/>
    </source>
</evidence>
<name>A0A545VPE7_9HYPO</name>
<gene>
    <name evidence="5" type="ORF">IF1G_09661</name>
</gene>
<dbReference type="InterPro" id="IPR008775">
    <property type="entry name" value="Phytyl_CoA_dOase-like"/>
</dbReference>
<sequence length="281" mass="31294">MSSASKREEAMKKVGPLIERTLEHGYVIIPDAFSASEIREAKEELRRLAREPGPGPASAGGRNAFEGYQTRRVYALLNKSRVFDKFPLHPDVLALNDYFLDDGFLVTAFHSIDIQPREEAQALHHDDAYIKIPRPHPPYGTAVMVALDDYTATNGSTVVIPGSHAWDGSRAPSRAEAVPVVMPAGSLVYFLGTLWHGGGANRSERGRRALTVQYCMSWMRQLENQQLAVDWERLGAIPPRLVEMMGYKVGSPFLGYCDGRSPRARVAQVLERWEGKGRSKM</sequence>
<dbReference type="SUPFAM" id="SSF51197">
    <property type="entry name" value="Clavaminate synthase-like"/>
    <property type="match status" value="1"/>
</dbReference>
<dbReference type="GO" id="GO:0046872">
    <property type="term" value="F:metal ion binding"/>
    <property type="evidence" value="ECO:0007669"/>
    <property type="project" value="UniProtKB-KW"/>
</dbReference>
<dbReference type="Proteomes" id="UP000315783">
    <property type="component" value="Unassembled WGS sequence"/>
</dbReference>
<dbReference type="Gene3D" id="2.60.120.620">
    <property type="entry name" value="q2cbj1_9rhob like domain"/>
    <property type="match status" value="1"/>
</dbReference>
<keyword evidence="6" id="KW-1185">Reference proteome</keyword>
<evidence type="ECO:0000256" key="4">
    <source>
        <dbReference type="ARBA" id="ARBA00023004"/>
    </source>
</evidence>
<comment type="caution">
    <text evidence="5">The sequence shown here is derived from an EMBL/GenBank/DDBJ whole genome shotgun (WGS) entry which is preliminary data.</text>
</comment>
<accession>A0A545VPE7</accession>
<dbReference type="PANTHER" id="PTHR20883">
    <property type="entry name" value="PHYTANOYL-COA DIOXYGENASE DOMAIN CONTAINING 1"/>
    <property type="match status" value="1"/>
</dbReference>
<keyword evidence="5" id="KW-0560">Oxidoreductase</keyword>
<keyword evidence="4" id="KW-0408">Iron</keyword>
<evidence type="ECO:0000313" key="5">
    <source>
        <dbReference type="EMBL" id="TQV91595.1"/>
    </source>
</evidence>
<evidence type="ECO:0000313" key="6">
    <source>
        <dbReference type="Proteomes" id="UP000315783"/>
    </source>
</evidence>
<dbReference type="PANTHER" id="PTHR20883:SF15">
    <property type="entry name" value="PHYTANOYL-COA DIOXYGENASE DOMAIN-CONTAINING PROTEIN 1"/>
    <property type="match status" value="1"/>
</dbReference>
<evidence type="ECO:0000256" key="1">
    <source>
        <dbReference type="ARBA" id="ARBA00001962"/>
    </source>
</evidence>
<keyword evidence="5" id="KW-0223">Dioxygenase</keyword>